<dbReference type="AlphaFoldDB" id="A0A409VRZ4"/>
<evidence type="ECO:0008006" key="3">
    <source>
        <dbReference type="Google" id="ProtNLM"/>
    </source>
</evidence>
<dbReference type="OrthoDB" id="3045590at2759"/>
<proteinExistence type="predicted"/>
<keyword evidence="2" id="KW-1185">Reference proteome</keyword>
<dbReference type="InterPro" id="IPR032675">
    <property type="entry name" value="LRR_dom_sf"/>
</dbReference>
<protein>
    <recommendedName>
        <fullName evidence="3">F-box domain-containing protein</fullName>
    </recommendedName>
</protein>
<gene>
    <name evidence="1" type="ORF">CVT26_003760</name>
</gene>
<reference evidence="1 2" key="1">
    <citation type="journal article" date="2018" name="Evol. Lett.">
        <title>Horizontal gene cluster transfer increased hallucinogenic mushroom diversity.</title>
        <authorList>
            <person name="Reynolds H.T."/>
            <person name="Vijayakumar V."/>
            <person name="Gluck-Thaler E."/>
            <person name="Korotkin H.B."/>
            <person name="Matheny P.B."/>
            <person name="Slot J.C."/>
        </authorList>
    </citation>
    <scope>NUCLEOTIDE SEQUENCE [LARGE SCALE GENOMIC DNA]</scope>
    <source>
        <strain evidence="1 2">SRW20</strain>
    </source>
</reference>
<dbReference type="Proteomes" id="UP000284706">
    <property type="component" value="Unassembled WGS sequence"/>
</dbReference>
<sequence>MGPSPIFKLDQDILWSIFSIIPDFDDSVENLLSEEWVPDMYSGDSFGTTISCSQVCRFWRNFLLQSPHIWRNNLRVEYYTGWKPEGRREILRRVGNGPLSIKGIVADNRNAHNIVVELLTMTWSRLKRLELGIRGHPWDTTDWRPVFCRPSPWLESFRLLGAPEAIYYLGLPPGVWSLFNGTAPLLREFQTTCINIDLRAGWISQLRTLQLSSRNITGSSVLKALRTMPMLEILDLCSIVGGPPAPYPTEKSICLPHLAYLRLSDNFDANLAIAHAVDPRDDCVLLWSDPRSAHTVEDEISLGVLIRYFKGFCSKRNIDSITCRTHLHYFRLHCSPKDIIQGPSHSSFRVDLCLMGDADKSTLNLVLRIFSAVNLTSVTKFHCDLDNIAFYSTENSSMLFEVFTYLPSSLAMLDISDHNLNRLLHFSTNISAFPFLRYLTIHFDNSRYTIDSELVLTFLLYRKAHGLSVPDLKLVGQIWAGDWDLLDCMVGLKVRWIENEKSNVESEYICGTGQPGLLAFSWRSEPRPSHTVPDLHVSQWRWYDEL</sequence>
<dbReference type="SUPFAM" id="SSF52058">
    <property type="entry name" value="L domain-like"/>
    <property type="match status" value="1"/>
</dbReference>
<name>A0A409VRZ4_9AGAR</name>
<dbReference type="InParanoid" id="A0A409VRZ4"/>
<evidence type="ECO:0000313" key="2">
    <source>
        <dbReference type="Proteomes" id="UP000284706"/>
    </source>
</evidence>
<accession>A0A409VRZ4</accession>
<evidence type="ECO:0000313" key="1">
    <source>
        <dbReference type="EMBL" id="PPQ69051.1"/>
    </source>
</evidence>
<dbReference type="EMBL" id="NHYE01005582">
    <property type="protein sequence ID" value="PPQ69051.1"/>
    <property type="molecule type" value="Genomic_DNA"/>
</dbReference>
<comment type="caution">
    <text evidence="1">The sequence shown here is derived from an EMBL/GenBank/DDBJ whole genome shotgun (WGS) entry which is preliminary data.</text>
</comment>
<organism evidence="1 2">
    <name type="scientific">Gymnopilus dilepis</name>
    <dbReference type="NCBI Taxonomy" id="231916"/>
    <lineage>
        <taxon>Eukaryota</taxon>
        <taxon>Fungi</taxon>
        <taxon>Dikarya</taxon>
        <taxon>Basidiomycota</taxon>
        <taxon>Agaricomycotina</taxon>
        <taxon>Agaricomycetes</taxon>
        <taxon>Agaricomycetidae</taxon>
        <taxon>Agaricales</taxon>
        <taxon>Agaricineae</taxon>
        <taxon>Hymenogastraceae</taxon>
        <taxon>Gymnopilus</taxon>
    </lineage>
</organism>
<dbReference type="Gene3D" id="1.20.1280.50">
    <property type="match status" value="1"/>
</dbReference>
<dbReference type="Gene3D" id="3.80.10.10">
    <property type="entry name" value="Ribonuclease Inhibitor"/>
    <property type="match status" value="1"/>
</dbReference>